<sequence>MFFVMFVALVVSLLPVILFYKVFTSAILAVLVKYAVSFCGPLPSLATTCAHPGTGCSHLTSGQCWYSNDTLLTCSLGNRSLEDAFMVEAYCLGPSIQANRFKESSLNSWSTEPVAGLCLVVAALVLRLKFRIPYSITAALPIAGLVLLVDPRSIRDLLLFDVAIMHAIDLLLFANSSKFISMDAFINRVSNYDQGPGFALDRACSHLTSGECRYSNETLLTCSQHNRSLEDSLAVEAYCLTLSVLAARLEEAYLSPWMNEAAGGLCLMLAALVLQMKFQKTQTIIAALLITAFVLLVVPYSSRDLILVDVVLMHAIDLFPFVDSAQLFLPEDLVTKHGAPIKSKLGSAVTQRRISQTIRKMSSS</sequence>
<dbReference type="AlphaFoldDB" id="A0AAQ4EUP4"/>
<keyword evidence="1" id="KW-1133">Transmembrane helix</keyword>
<keyword evidence="3" id="KW-1185">Reference proteome</keyword>
<dbReference type="Proteomes" id="UP001321473">
    <property type="component" value="Unassembled WGS sequence"/>
</dbReference>
<comment type="caution">
    <text evidence="2">The sequence shown here is derived from an EMBL/GenBank/DDBJ whole genome shotgun (WGS) entry which is preliminary data.</text>
</comment>
<accession>A0AAQ4EUP4</accession>
<proteinExistence type="predicted"/>
<reference evidence="2 3" key="1">
    <citation type="journal article" date="2023" name="Arcadia Sci">
        <title>De novo assembly of a long-read Amblyomma americanum tick genome.</title>
        <authorList>
            <person name="Chou S."/>
            <person name="Poskanzer K.E."/>
            <person name="Rollins M."/>
            <person name="Thuy-Boun P.S."/>
        </authorList>
    </citation>
    <scope>NUCLEOTIDE SEQUENCE [LARGE SCALE GENOMIC DNA]</scope>
    <source>
        <strain evidence="2">F_SG_1</strain>
        <tissue evidence="2">Salivary glands</tissue>
    </source>
</reference>
<gene>
    <name evidence="2" type="ORF">V5799_020142</name>
</gene>
<evidence type="ECO:0000256" key="1">
    <source>
        <dbReference type="SAM" id="Phobius"/>
    </source>
</evidence>
<evidence type="ECO:0000313" key="3">
    <source>
        <dbReference type="Proteomes" id="UP001321473"/>
    </source>
</evidence>
<keyword evidence="1" id="KW-0812">Transmembrane</keyword>
<dbReference type="EMBL" id="JARKHS020010662">
    <property type="protein sequence ID" value="KAK8778516.1"/>
    <property type="molecule type" value="Genomic_DNA"/>
</dbReference>
<organism evidence="2 3">
    <name type="scientific">Amblyomma americanum</name>
    <name type="common">Lone star tick</name>
    <dbReference type="NCBI Taxonomy" id="6943"/>
    <lineage>
        <taxon>Eukaryota</taxon>
        <taxon>Metazoa</taxon>
        <taxon>Ecdysozoa</taxon>
        <taxon>Arthropoda</taxon>
        <taxon>Chelicerata</taxon>
        <taxon>Arachnida</taxon>
        <taxon>Acari</taxon>
        <taxon>Parasitiformes</taxon>
        <taxon>Ixodida</taxon>
        <taxon>Ixodoidea</taxon>
        <taxon>Ixodidae</taxon>
        <taxon>Amblyomminae</taxon>
        <taxon>Amblyomma</taxon>
    </lineage>
</organism>
<name>A0AAQ4EUP4_AMBAM</name>
<feature type="transmembrane region" description="Helical" evidence="1">
    <location>
        <begin position="6"/>
        <end position="32"/>
    </location>
</feature>
<feature type="transmembrane region" description="Helical" evidence="1">
    <location>
        <begin position="132"/>
        <end position="150"/>
    </location>
</feature>
<feature type="transmembrane region" description="Helical" evidence="1">
    <location>
        <begin position="283"/>
        <end position="302"/>
    </location>
</feature>
<keyword evidence="1" id="KW-0472">Membrane</keyword>
<feature type="transmembrane region" description="Helical" evidence="1">
    <location>
        <begin position="106"/>
        <end position="126"/>
    </location>
</feature>
<evidence type="ECO:0000313" key="2">
    <source>
        <dbReference type="EMBL" id="KAK8778516.1"/>
    </source>
</evidence>
<protein>
    <submittedName>
        <fullName evidence="2">Uncharacterized protein</fullName>
    </submittedName>
</protein>